<accession>A0A158DFF5</accession>
<organism evidence="1 2">
    <name type="scientific">Caballeronia catudaia</name>
    <dbReference type="NCBI Taxonomy" id="1777136"/>
    <lineage>
        <taxon>Bacteria</taxon>
        <taxon>Pseudomonadati</taxon>
        <taxon>Pseudomonadota</taxon>
        <taxon>Betaproteobacteria</taxon>
        <taxon>Burkholderiales</taxon>
        <taxon>Burkholderiaceae</taxon>
        <taxon>Caballeronia</taxon>
    </lineage>
</organism>
<comment type="caution">
    <text evidence="1">The sequence shown here is derived from an EMBL/GenBank/DDBJ whole genome shotgun (WGS) entry which is preliminary data.</text>
</comment>
<keyword evidence="2" id="KW-1185">Reference proteome</keyword>
<reference evidence="1" key="1">
    <citation type="submission" date="2016-01" db="EMBL/GenBank/DDBJ databases">
        <authorList>
            <person name="Peeters C."/>
        </authorList>
    </citation>
    <scope>NUCLEOTIDE SEQUENCE [LARGE SCALE GENOMIC DNA]</scope>
    <source>
        <strain evidence="1">LMG 29318</strain>
    </source>
</reference>
<dbReference type="Proteomes" id="UP000054870">
    <property type="component" value="Unassembled WGS sequence"/>
</dbReference>
<evidence type="ECO:0000313" key="2">
    <source>
        <dbReference type="Proteomes" id="UP000054870"/>
    </source>
</evidence>
<dbReference type="AlphaFoldDB" id="A0A158DFF5"/>
<gene>
    <name evidence="1" type="ORF">AWB75_06659</name>
</gene>
<sequence>MAMGLFKHLNNFRAGDRVRRRISGLIHQYYVNGLIQK</sequence>
<evidence type="ECO:0000313" key="1">
    <source>
        <dbReference type="EMBL" id="SAK93319.1"/>
    </source>
</evidence>
<name>A0A158DFF5_9BURK</name>
<protein>
    <submittedName>
        <fullName evidence="1">Uncharacterized protein</fullName>
    </submittedName>
</protein>
<proteinExistence type="predicted"/>
<dbReference type="EMBL" id="FCOF02000064">
    <property type="protein sequence ID" value="SAK93319.1"/>
    <property type="molecule type" value="Genomic_DNA"/>
</dbReference>